<keyword evidence="10" id="KW-0325">Glycoprotein</keyword>
<keyword evidence="9" id="KW-1015">Disulfide bond</keyword>
<evidence type="ECO:0000256" key="8">
    <source>
        <dbReference type="ARBA" id="ARBA00023033"/>
    </source>
</evidence>
<keyword evidence="5 12" id="KW-0732">Signal</keyword>
<evidence type="ECO:0000259" key="13">
    <source>
        <dbReference type="PROSITE" id="PS51212"/>
    </source>
</evidence>
<keyword evidence="8" id="KW-0503">Monooxygenase</keyword>
<evidence type="ECO:0000313" key="14">
    <source>
        <dbReference type="EMBL" id="KAK3373024.1"/>
    </source>
</evidence>
<dbReference type="InterPro" id="IPR002889">
    <property type="entry name" value="WSC_carb-bd"/>
</dbReference>
<comment type="similarity">
    <text evidence="11">Belongs to the polysaccharide monooxygenase AA14 family.</text>
</comment>
<protein>
    <recommendedName>
        <fullName evidence="13">WSC domain-containing protein</fullName>
    </recommendedName>
</protein>
<keyword evidence="7" id="KW-0186">Copper</keyword>
<dbReference type="AlphaFoldDB" id="A0AAE0KAT9"/>
<accession>A0AAE0KAT9</accession>
<dbReference type="PROSITE" id="PS51212">
    <property type="entry name" value="WSC"/>
    <property type="match status" value="1"/>
</dbReference>
<dbReference type="Proteomes" id="UP001287356">
    <property type="component" value="Unassembled WGS sequence"/>
</dbReference>
<evidence type="ECO:0000256" key="7">
    <source>
        <dbReference type="ARBA" id="ARBA00023008"/>
    </source>
</evidence>
<evidence type="ECO:0000256" key="1">
    <source>
        <dbReference type="ARBA" id="ARBA00001973"/>
    </source>
</evidence>
<evidence type="ECO:0000256" key="6">
    <source>
        <dbReference type="ARBA" id="ARBA00023002"/>
    </source>
</evidence>
<keyword evidence="6" id="KW-0560">Oxidoreductase</keyword>
<dbReference type="GO" id="GO:0046872">
    <property type="term" value="F:metal ion binding"/>
    <property type="evidence" value="ECO:0007669"/>
    <property type="project" value="UniProtKB-KW"/>
</dbReference>
<dbReference type="Pfam" id="PF22810">
    <property type="entry name" value="LPMO_AA14"/>
    <property type="match status" value="2"/>
</dbReference>
<keyword evidence="4" id="KW-0479">Metal-binding</keyword>
<evidence type="ECO:0000256" key="11">
    <source>
        <dbReference type="ARBA" id="ARBA00046340"/>
    </source>
</evidence>
<feature type="signal peptide" evidence="12">
    <location>
        <begin position="1"/>
        <end position="17"/>
    </location>
</feature>
<dbReference type="GO" id="GO:0005576">
    <property type="term" value="C:extracellular region"/>
    <property type="evidence" value="ECO:0007669"/>
    <property type="project" value="UniProtKB-SubCell"/>
</dbReference>
<dbReference type="InterPro" id="IPR054497">
    <property type="entry name" value="LPMO_AA14"/>
</dbReference>
<keyword evidence="15" id="KW-1185">Reference proteome</keyword>
<feature type="chain" id="PRO_5042066561" description="WSC domain-containing protein" evidence="12">
    <location>
        <begin position="18"/>
        <end position="378"/>
    </location>
</feature>
<evidence type="ECO:0000256" key="2">
    <source>
        <dbReference type="ARBA" id="ARBA00004613"/>
    </source>
</evidence>
<evidence type="ECO:0000256" key="5">
    <source>
        <dbReference type="ARBA" id="ARBA00022729"/>
    </source>
</evidence>
<reference evidence="14" key="1">
    <citation type="journal article" date="2023" name="Mol. Phylogenet. Evol.">
        <title>Genome-scale phylogeny and comparative genomics of the fungal order Sordariales.</title>
        <authorList>
            <person name="Hensen N."/>
            <person name="Bonometti L."/>
            <person name="Westerberg I."/>
            <person name="Brannstrom I.O."/>
            <person name="Guillou S."/>
            <person name="Cros-Aarteil S."/>
            <person name="Calhoun S."/>
            <person name="Haridas S."/>
            <person name="Kuo A."/>
            <person name="Mondo S."/>
            <person name="Pangilinan J."/>
            <person name="Riley R."/>
            <person name="LaButti K."/>
            <person name="Andreopoulos B."/>
            <person name="Lipzen A."/>
            <person name="Chen C."/>
            <person name="Yan M."/>
            <person name="Daum C."/>
            <person name="Ng V."/>
            <person name="Clum A."/>
            <person name="Steindorff A."/>
            <person name="Ohm R.A."/>
            <person name="Martin F."/>
            <person name="Silar P."/>
            <person name="Natvig D.O."/>
            <person name="Lalanne C."/>
            <person name="Gautier V."/>
            <person name="Ament-Velasquez S.L."/>
            <person name="Kruys A."/>
            <person name="Hutchinson M.I."/>
            <person name="Powell A.J."/>
            <person name="Barry K."/>
            <person name="Miller A.N."/>
            <person name="Grigoriev I.V."/>
            <person name="Debuchy R."/>
            <person name="Gladieux P."/>
            <person name="Hiltunen Thoren M."/>
            <person name="Johannesson H."/>
        </authorList>
    </citation>
    <scope>NUCLEOTIDE SEQUENCE</scope>
    <source>
        <strain evidence="14">CBS 958.72</strain>
    </source>
</reference>
<sequence>MLLRAALVAAMVAQVQGHTAVWAPGMFCRGGNNASVDDPDGLGGELHTQNQSRATGSAFAISYHADIADVTMENLVVFSVRHKRVCHLWQFGSGRAHVCFLRSIPWKRITTFDVADLPACPDGRCYCAWLGEPNMYMQNFKCHVTGATSTTLPGPAQPPVYCANNTSSCVSGPKQMIAWHQSSGNNVVAPGDVTPPYNAIMGFQDGAQTDIFASPTASPSTTAAVAATYRALNPNQHAPRLLRRLWPPASSAPSTDVSGPLTPKSCIAACSALGFASADVEFASECWCGSGASPPPAPALVADAECNMPCGAGGSSETCGAARRGGSRCSRRRLLIRLAWGRGLRRAIVSTMSRRAYYRILGRMRWSVGRRLRRWESD</sequence>
<evidence type="ECO:0000256" key="10">
    <source>
        <dbReference type="ARBA" id="ARBA00023180"/>
    </source>
</evidence>
<dbReference type="EMBL" id="JAULSN010000004">
    <property type="protein sequence ID" value="KAK3373024.1"/>
    <property type="molecule type" value="Genomic_DNA"/>
</dbReference>
<gene>
    <name evidence="14" type="ORF">B0T24DRAFT_678506</name>
</gene>
<evidence type="ECO:0000256" key="12">
    <source>
        <dbReference type="SAM" id="SignalP"/>
    </source>
</evidence>
<comment type="cofactor">
    <cofactor evidence="1">
        <name>Cu(2+)</name>
        <dbReference type="ChEBI" id="CHEBI:29036"/>
    </cofactor>
</comment>
<comment type="caution">
    <text evidence="14">The sequence shown here is derived from an EMBL/GenBank/DDBJ whole genome shotgun (WGS) entry which is preliminary data.</text>
</comment>
<dbReference type="GO" id="GO:0004497">
    <property type="term" value="F:monooxygenase activity"/>
    <property type="evidence" value="ECO:0007669"/>
    <property type="project" value="UniProtKB-KW"/>
</dbReference>
<evidence type="ECO:0000256" key="9">
    <source>
        <dbReference type="ARBA" id="ARBA00023157"/>
    </source>
</evidence>
<proteinExistence type="inferred from homology"/>
<feature type="domain" description="WSC" evidence="13">
    <location>
        <begin position="226"/>
        <end position="335"/>
    </location>
</feature>
<name>A0AAE0KAT9_9PEZI</name>
<organism evidence="14 15">
    <name type="scientific">Lasiosphaeria ovina</name>
    <dbReference type="NCBI Taxonomy" id="92902"/>
    <lineage>
        <taxon>Eukaryota</taxon>
        <taxon>Fungi</taxon>
        <taxon>Dikarya</taxon>
        <taxon>Ascomycota</taxon>
        <taxon>Pezizomycotina</taxon>
        <taxon>Sordariomycetes</taxon>
        <taxon>Sordariomycetidae</taxon>
        <taxon>Sordariales</taxon>
        <taxon>Lasiosphaeriaceae</taxon>
        <taxon>Lasiosphaeria</taxon>
    </lineage>
</organism>
<dbReference type="Pfam" id="PF01822">
    <property type="entry name" value="WSC"/>
    <property type="match status" value="1"/>
</dbReference>
<keyword evidence="3" id="KW-0964">Secreted</keyword>
<evidence type="ECO:0000256" key="3">
    <source>
        <dbReference type="ARBA" id="ARBA00022525"/>
    </source>
</evidence>
<evidence type="ECO:0000313" key="15">
    <source>
        <dbReference type="Proteomes" id="UP001287356"/>
    </source>
</evidence>
<evidence type="ECO:0000256" key="4">
    <source>
        <dbReference type="ARBA" id="ARBA00022723"/>
    </source>
</evidence>
<comment type="subcellular location">
    <subcellularLocation>
        <location evidence="2">Secreted</location>
    </subcellularLocation>
</comment>
<reference evidence="14" key="2">
    <citation type="submission" date="2023-06" db="EMBL/GenBank/DDBJ databases">
        <authorList>
            <consortium name="Lawrence Berkeley National Laboratory"/>
            <person name="Haridas S."/>
            <person name="Hensen N."/>
            <person name="Bonometti L."/>
            <person name="Westerberg I."/>
            <person name="Brannstrom I.O."/>
            <person name="Guillou S."/>
            <person name="Cros-Aarteil S."/>
            <person name="Calhoun S."/>
            <person name="Kuo A."/>
            <person name="Mondo S."/>
            <person name="Pangilinan J."/>
            <person name="Riley R."/>
            <person name="Labutti K."/>
            <person name="Andreopoulos B."/>
            <person name="Lipzen A."/>
            <person name="Chen C."/>
            <person name="Yanf M."/>
            <person name="Daum C."/>
            <person name="Ng V."/>
            <person name="Clum A."/>
            <person name="Steindorff A."/>
            <person name="Ohm R."/>
            <person name="Martin F."/>
            <person name="Silar P."/>
            <person name="Natvig D."/>
            <person name="Lalanne C."/>
            <person name="Gautier V."/>
            <person name="Ament-Velasquez S.L."/>
            <person name="Kruys A."/>
            <person name="Hutchinson M.I."/>
            <person name="Powell A.J."/>
            <person name="Barry K."/>
            <person name="Miller A.N."/>
            <person name="Grigoriev I.V."/>
            <person name="Debuchy R."/>
            <person name="Gladieux P."/>
            <person name="Thoren M.H."/>
            <person name="Johannesson H."/>
        </authorList>
    </citation>
    <scope>NUCLEOTIDE SEQUENCE</scope>
    <source>
        <strain evidence="14">CBS 958.72</strain>
    </source>
</reference>